<dbReference type="AlphaFoldDB" id="A0A6G1GN95"/>
<evidence type="ECO:0000256" key="1">
    <source>
        <dbReference type="ARBA" id="ARBA00004123"/>
    </source>
</evidence>
<comment type="subcellular location">
    <subcellularLocation>
        <location evidence="2">Chromosome</location>
        <location evidence="2">Centromere</location>
        <location evidence="2">Kinetochore</location>
    </subcellularLocation>
    <subcellularLocation>
        <location evidence="1">Nucleus</location>
    </subcellularLocation>
</comment>
<evidence type="ECO:0000256" key="7">
    <source>
        <dbReference type="ARBA" id="ARBA00025735"/>
    </source>
</evidence>
<organism evidence="9 10">
    <name type="scientific">Aulographum hederae CBS 113979</name>
    <dbReference type="NCBI Taxonomy" id="1176131"/>
    <lineage>
        <taxon>Eukaryota</taxon>
        <taxon>Fungi</taxon>
        <taxon>Dikarya</taxon>
        <taxon>Ascomycota</taxon>
        <taxon>Pezizomycotina</taxon>
        <taxon>Dothideomycetes</taxon>
        <taxon>Pleosporomycetidae</taxon>
        <taxon>Aulographales</taxon>
        <taxon>Aulographaceae</taxon>
    </lineage>
</organism>
<evidence type="ECO:0000313" key="10">
    <source>
        <dbReference type="Proteomes" id="UP000800041"/>
    </source>
</evidence>
<accession>A0A6G1GN95</accession>
<evidence type="ECO:0000259" key="8">
    <source>
        <dbReference type="Pfam" id="PF05837"/>
    </source>
</evidence>
<dbReference type="PANTHER" id="PTHR48122:SF1">
    <property type="entry name" value="CENTROMERE PROTEIN H"/>
    <property type="match status" value="1"/>
</dbReference>
<gene>
    <name evidence="9" type="ORF">K402DRAFT_424728</name>
</gene>
<protein>
    <recommendedName>
        <fullName evidence="8">Centromere protein H C-terminal domain-containing protein</fullName>
    </recommendedName>
</protein>
<sequence length="245" mass="27133">MDAASSGGPAKSNYDTLLETPNSDQLQLSRIEEEILALWDQADELALEQSLIHAQRSADPQDVDDLSDEELKAELAVAENDVLEARAGYILRNKIIHNVLVTDPVLKAVHGAQRSTHAEKRLLPLINERDVLAMVQSTLSKEVLSTKMKLAAAQKENMMKTRENQKTAQTLLGLTDELNARKNAEVDDPMLRTQLEAADSAIRESKRLWRITKSIVAGTVVGSGINWAQDEDLLRLVLDDEDDMG</sequence>
<dbReference type="GO" id="GO:0007052">
    <property type="term" value="P:mitotic spindle organization"/>
    <property type="evidence" value="ECO:0007669"/>
    <property type="project" value="TreeGrafter"/>
</dbReference>
<reference evidence="9" key="1">
    <citation type="journal article" date="2020" name="Stud. Mycol.">
        <title>101 Dothideomycetes genomes: a test case for predicting lifestyles and emergence of pathogens.</title>
        <authorList>
            <person name="Haridas S."/>
            <person name="Albert R."/>
            <person name="Binder M."/>
            <person name="Bloem J."/>
            <person name="Labutti K."/>
            <person name="Salamov A."/>
            <person name="Andreopoulos B."/>
            <person name="Baker S."/>
            <person name="Barry K."/>
            <person name="Bills G."/>
            <person name="Bluhm B."/>
            <person name="Cannon C."/>
            <person name="Castanera R."/>
            <person name="Culley D."/>
            <person name="Daum C."/>
            <person name="Ezra D."/>
            <person name="Gonzalez J."/>
            <person name="Henrissat B."/>
            <person name="Kuo A."/>
            <person name="Liang C."/>
            <person name="Lipzen A."/>
            <person name="Lutzoni F."/>
            <person name="Magnuson J."/>
            <person name="Mondo S."/>
            <person name="Nolan M."/>
            <person name="Ohm R."/>
            <person name="Pangilinan J."/>
            <person name="Park H.-J."/>
            <person name="Ramirez L."/>
            <person name="Alfaro M."/>
            <person name="Sun H."/>
            <person name="Tritt A."/>
            <person name="Yoshinaga Y."/>
            <person name="Zwiers L.-H."/>
            <person name="Turgeon B."/>
            <person name="Goodwin S."/>
            <person name="Spatafora J."/>
            <person name="Crous P."/>
            <person name="Grigoriev I."/>
        </authorList>
    </citation>
    <scope>NUCLEOTIDE SEQUENCE</scope>
    <source>
        <strain evidence="9">CBS 113979</strain>
    </source>
</reference>
<dbReference type="InterPro" id="IPR008426">
    <property type="entry name" value="CENP-H_C"/>
</dbReference>
<keyword evidence="5" id="KW-0539">Nucleus</keyword>
<evidence type="ECO:0000256" key="2">
    <source>
        <dbReference type="ARBA" id="ARBA00004629"/>
    </source>
</evidence>
<dbReference type="GO" id="GO:0007059">
    <property type="term" value="P:chromosome segregation"/>
    <property type="evidence" value="ECO:0007669"/>
    <property type="project" value="TreeGrafter"/>
</dbReference>
<proteinExistence type="inferred from homology"/>
<dbReference type="OrthoDB" id="2274804at2759"/>
<keyword evidence="10" id="KW-1185">Reference proteome</keyword>
<evidence type="ECO:0000256" key="6">
    <source>
        <dbReference type="ARBA" id="ARBA00023328"/>
    </source>
</evidence>
<evidence type="ECO:0000256" key="3">
    <source>
        <dbReference type="ARBA" id="ARBA00022454"/>
    </source>
</evidence>
<dbReference type="Pfam" id="PF05837">
    <property type="entry name" value="CENP-H"/>
    <property type="match status" value="1"/>
</dbReference>
<dbReference type="GO" id="GO:0043515">
    <property type="term" value="F:kinetochore binding"/>
    <property type="evidence" value="ECO:0007669"/>
    <property type="project" value="TreeGrafter"/>
</dbReference>
<dbReference type="InterPro" id="IPR040034">
    <property type="entry name" value="CENP-H"/>
</dbReference>
<dbReference type="GO" id="GO:0000776">
    <property type="term" value="C:kinetochore"/>
    <property type="evidence" value="ECO:0007669"/>
    <property type="project" value="UniProtKB-KW"/>
</dbReference>
<dbReference type="GO" id="GO:0051382">
    <property type="term" value="P:kinetochore assembly"/>
    <property type="evidence" value="ECO:0007669"/>
    <property type="project" value="InterPro"/>
</dbReference>
<dbReference type="GO" id="GO:0005634">
    <property type="term" value="C:nucleus"/>
    <property type="evidence" value="ECO:0007669"/>
    <property type="project" value="UniProtKB-SubCell"/>
</dbReference>
<keyword evidence="3" id="KW-0158">Chromosome</keyword>
<dbReference type="Proteomes" id="UP000800041">
    <property type="component" value="Unassembled WGS sequence"/>
</dbReference>
<comment type="similarity">
    <text evidence="7">Belongs to the CENP-H/MCM16 family.</text>
</comment>
<keyword evidence="6" id="KW-0137">Centromere</keyword>
<evidence type="ECO:0000256" key="5">
    <source>
        <dbReference type="ARBA" id="ARBA00023242"/>
    </source>
</evidence>
<evidence type="ECO:0000313" key="9">
    <source>
        <dbReference type="EMBL" id="KAF1982294.1"/>
    </source>
</evidence>
<keyword evidence="4" id="KW-0995">Kinetochore</keyword>
<dbReference type="EMBL" id="ML977186">
    <property type="protein sequence ID" value="KAF1982294.1"/>
    <property type="molecule type" value="Genomic_DNA"/>
</dbReference>
<feature type="domain" description="Centromere protein H C-terminal" evidence="8">
    <location>
        <begin position="33"/>
        <end position="241"/>
    </location>
</feature>
<dbReference type="PANTHER" id="PTHR48122">
    <property type="entry name" value="CENTROMERE PROTEIN H"/>
    <property type="match status" value="1"/>
</dbReference>
<evidence type="ECO:0000256" key="4">
    <source>
        <dbReference type="ARBA" id="ARBA00022838"/>
    </source>
</evidence>
<name>A0A6G1GN95_9PEZI</name>